<keyword evidence="2" id="KW-1185">Reference proteome</keyword>
<reference evidence="1 2" key="1">
    <citation type="submission" date="2024-10" db="EMBL/GenBank/DDBJ databases">
        <title>The Natural Products Discovery Center: Release of the First 8490 Sequenced Strains for Exploring Actinobacteria Biosynthetic Diversity.</title>
        <authorList>
            <person name="Kalkreuter E."/>
            <person name="Kautsar S.A."/>
            <person name="Yang D."/>
            <person name="Bader C.D."/>
            <person name="Teijaro C.N."/>
            <person name="Fluegel L."/>
            <person name="Davis C.M."/>
            <person name="Simpson J.R."/>
            <person name="Lauterbach L."/>
            <person name="Steele A.D."/>
            <person name="Gui C."/>
            <person name="Meng S."/>
            <person name="Li G."/>
            <person name="Viehrig K."/>
            <person name="Ye F."/>
            <person name="Su P."/>
            <person name="Kiefer A.F."/>
            <person name="Nichols A."/>
            <person name="Cepeda A.J."/>
            <person name="Yan W."/>
            <person name="Fan B."/>
            <person name="Jiang Y."/>
            <person name="Adhikari A."/>
            <person name="Zheng C.-J."/>
            <person name="Schuster L."/>
            <person name="Cowan T.M."/>
            <person name="Smanski M.J."/>
            <person name="Chevrette M.G."/>
            <person name="De Carvalho L.P.S."/>
            <person name="Shen B."/>
        </authorList>
    </citation>
    <scope>NUCLEOTIDE SEQUENCE [LARGE SCALE GENOMIC DNA]</scope>
    <source>
        <strain evidence="1 2">NPDC003040</strain>
    </source>
</reference>
<organism evidence="1 2">
    <name type="scientific">Nocardia suismassiliense</name>
    <dbReference type="NCBI Taxonomy" id="2077092"/>
    <lineage>
        <taxon>Bacteria</taxon>
        <taxon>Bacillati</taxon>
        <taxon>Actinomycetota</taxon>
        <taxon>Actinomycetes</taxon>
        <taxon>Mycobacteriales</taxon>
        <taxon>Nocardiaceae</taxon>
        <taxon>Nocardia</taxon>
    </lineage>
</organism>
<sequence length="451" mass="50378">MLSANRSGQQLFLADLFRRNQQSARPGTPGPQPVCRGLTTSFPVTYRQLTLFDLSRDLVRGHQLGFPDPPDAGLAQLLDDTATSHARSHGWSLTRILDARKGIRLLLAIQDTPGAAIKASDVTDLAQLSLALQPVLDILAAAQMLDDDREPSIVAWFARQIEGLPEPMTHELHTWFEVLRLGSTTASRSRPRTEGTVRGHIHQAMPAVREWAAAGHESLREISREHIKQALPETGTSRSLVGQSLRSLFKVLKSRRMVFSNPITHFRTGRPETRIPLPIDVRQLKDALTSQNPARAVLAALIAFHALRNNQLRSLLLTDIRDGRLHLPDRTILLAPPVRERLTAWLDHRERRWPATANPHLILNKKTAVRSSAVSHTWINTTLGMTSQSIREDRILHEAIATDGDVRRLCDLFGLSVQGAERYTDVLNHQALRSDGDGDAADRPYPGFRDW</sequence>
<evidence type="ECO:0000313" key="1">
    <source>
        <dbReference type="EMBL" id="MFF3228893.1"/>
    </source>
</evidence>
<dbReference type="RefSeq" id="WP_387726057.1">
    <property type="nucleotide sequence ID" value="NZ_JBIAPI010000016.1"/>
</dbReference>
<evidence type="ECO:0008006" key="3">
    <source>
        <dbReference type="Google" id="ProtNLM"/>
    </source>
</evidence>
<gene>
    <name evidence="1" type="ORF">ACFYV7_39315</name>
</gene>
<evidence type="ECO:0000313" key="2">
    <source>
        <dbReference type="Proteomes" id="UP001601948"/>
    </source>
</evidence>
<proteinExistence type="predicted"/>
<dbReference type="EMBL" id="JBIAPI010000016">
    <property type="protein sequence ID" value="MFF3228893.1"/>
    <property type="molecule type" value="Genomic_DNA"/>
</dbReference>
<comment type="caution">
    <text evidence="1">The sequence shown here is derived from an EMBL/GenBank/DDBJ whole genome shotgun (WGS) entry which is preliminary data.</text>
</comment>
<name>A0ABW6R5U7_9NOCA</name>
<dbReference type="SUPFAM" id="SSF56349">
    <property type="entry name" value="DNA breaking-rejoining enzymes"/>
    <property type="match status" value="1"/>
</dbReference>
<accession>A0ABW6R5U7</accession>
<protein>
    <recommendedName>
        <fullName evidence="3">Integrase</fullName>
    </recommendedName>
</protein>
<dbReference type="Proteomes" id="UP001601948">
    <property type="component" value="Unassembled WGS sequence"/>
</dbReference>
<dbReference type="InterPro" id="IPR011010">
    <property type="entry name" value="DNA_brk_join_enz"/>
</dbReference>